<name>A0AAU7ZZV2_9BURK</name>
<dbReference type="EMBL" id="CP099959">
    <property type="protein sequence ID" value="XCC56920.1"/>
    <property type="molecule type" value="Genomic_DNA"/>
</dbReference>
<feature type="transmembrane region" description="Helical" evidence="1">
    <location>
        <begin position="188"/>
        <end position="209"/>
    </location>
</feature>
<dbReference type="RefSeq" id="WP_353437921.1">
    <property type="nucleotide sequence ID" value="NZ_CP099959.1"/>
</dbReference>
<sequence length="214" mass="25226">MNIKNFLKNPKTEIQNFNGWQRIWIVVSILILIPTLIVWYLVMPNPFYGISNVNKINENLIDAKTRWSEIEVDCKLNEKYATEALLETSAKRQSIEKRMVALSDENEKLKTSIYWYYPETKRKVIQNEREIVSLREQRNNLNNPVLVKKRKCDEASTRLTNIKNDLSSAETKKYDSLFEFIKGSFLVIFYYLLVITGLYAFGFAIGWIYKGFKK</sequence>
<evidence type="ECO:0000313" key="2">
    <source>
        <dbReference type="EMBL" id="XCC56920.1"/>
    </source>
</evidence>
<proteinExistence type="predicted"/>
<keyword evidence="1" id="KW-0812">Transmembrane</keyword>
<protein>
    <recommendedName>
        <fullName evidence="3">DUF4349 domain-containing protein</fullName>
    </recommendedName>
</protein>
<feature type="transmembrane region" description="Helical" evidence="1">
    <location>
        <begin position="21"/>
        <end position="42"/>
    </location>
</feature>
<gene>
    <name evidence="2" type="ORF">NKE59_05290</name>
</gene>
<evidence type="ECO:0008006" key="3">
    <source>
        <dbReference type="Google" id="ProtNLM"/>
    </source>
</evidence>
<organism evidence="2">
    <name type="scientific">Polynucleobacter sp. UK-FUSCHL-C3</name>
    <dbReference type="NCBI Taxonomy" id="2955208"/>
    <lineage>
        <taxon>Bacteria</taxon>
        <taxon>Pseudomonadati</taxon>
        <taxon>Pseudomonadota</taxon>
        <taxon>Betaproteobacteria</taxon>
        <taxon>Burkholderiales</taxon>
        <taxon>Burkholderiaceae</taxon>
        <taxon>Polynucleobacter</taxon>
    </lineage>
</organism>
<evidence type="ECO:0000256" key="1">
    <source>
        <dbReference type="SAM" id="Phobius"/>
    </source>
</evidence>
<reference evidence="2" key="1">
    <citation type="submission" date="2022-06" db="EMBL/GenBank/DDBJ databases">
        <title>New Polynucleobacter species.</title>
        <authorList>
            <person name="Hahn M.W."/>
        </authorList>
    </citation>
    <scope>NUCLEOTIDE SEQUENCE</scope>
    <source>
        <strain evidence="2">UK-FUSCHL-C3</strain>
    </source>
</reference>
<accession>A0AAU7ZZV2</accession>
<keyword evidence="1" id="KW-0472">Membrane</keyword>
<keyword evidence="1" id="KW-1133">Transmembrane helix</keyword>
<dbReference type="AlphaFoldDB" id="A0AAU7ZZV2"/>